<keyword evidence="4" id="KW-1185">Reference proteome</keyword>
<dbReference type="PROSITE" id="PS51031">
    <property type="entry name" value="BESS"/>
    <property type="match status" value="1"/>
</dbReference>
<dbReference type="OrthoDB" id="6147983at2759"/>
<dbReference type="GO" id="GO:0003677">
    <property type="term" value="F:DNA binding"/>
    <property type="evidence" value="ECO:0007669"/>
    <property type="project" value="InterPro"/>
</dbReference>
<sequence length="182" mass="21080">MKFVEPYLKPIFQREETESLLIPIEDVNQIVDEDGHSIAAQSEEDIESVVSDNISESIPQTLKKRKIKVESESNEERQMFSDWLPNETINQEDPRRMFLLSLLPDINKLTDTQMLHFKLKVNERLRRPRRAQRKADGARAEQRAPAIRADSSALNLISANCHRLHGTSQHRFALLYGYPEIT</sequence>
<evidence type="ECO:0000259" key="2">
    <source>
        <dbReference type="PROSITE" id="PS51031"/>
    </source>
</evidence>
<dbReference type="InterPro" id="IPR004210">
    <property type="entry name" value="BESS_motif"/>
</dbReference>
<keyword evidence="1" id="KW-0539">Nucleus</keyword>
<dbReference type="EMBL" id="BGZK01000172">
    <property type="protein sequence ID" value="GBP25780.1"/>
    <property type="molecule type" value="Genomic_DNA"/>
</dbReference>
<protein>
    <recommendedName>
        <fullName evidence="2">BESS domain-containing protein</fullName>
    </recommendedName>
</protein>
<dbReference type="Proteomes" id="UP000299102">
    <property type="component" value="Unassembled WGS sequence"/>
</dbReference>
<evidence type="ECO:0000313" key="3">
    <source>
        <dbReference type="EMBL" id="GBP25780.1"/>
    </source>
</evidence>
<evidence type="ECO:0000313" key="4">
    <source>
        <dbReference type="Proteomes" id="UP000299102"/>
    </source>
</evidence>
<feature type="domain" description="BESS" evidence="2">
    <location>
        <begin position="92"/>
        <end position="131"/>
    </location>
</feature>
<evidence type="ECO:0000256" key="1">
    <source>
        <dbReference type="PROSITE-ProRule" id="PRU00371"/>
    </source>
</evidence>
<name>A0A4C1UI15_EUMVA</name>
<accession>A0A4C1UI15</accession>
<proteinExistence type="predicted"/>
<comment type="caution">
    <text evidence="3">The sequence shown here is derived from an EMBL/GenBank/DDBJ whole genome shotgun (WGS) entry which is preliminary data.</text>
</comment>
<organism evidence="3 4">
    <name type="scientific">Eumeta variegata</name>
    <name type="common">Bagworm moth</name>
    <name type="synonym">Eumeta japonica</name>
    <dbReference type="NCBI Taxonomy" id="151549"/>
    <lineage>
        <taxon>Eukaryota</taxon>
        <taxon>Metazoa</taxon>
        <taxon>Ecdysozoa</taxon>
        <taxon>Arthropoda</taxon>
        <taxon>Hexapoda</taxon>
        <taxon>Insecta</taxon>
        <taxon>Pterygota</taxon>
        <taxon>Neoptera</taxon>
        <taxon>Endopterygota</taxon>
        <taxon>Lepidoptera</taxon>
        <taxon>Glossata</taxon>
        <taxon>Ditrysia</taxon>
        <taxon>Tineoidea</taxon>
        <taxon>Psychidae</taxon>
        <taxon>Oiketicinae</taxon>
        <taxon>Eumeta</taxon>
    </lineage>
</organism>
<gene>
    <name evidence="3" type="ORF">EVAR_94798_1</name>
</gene>
<comment type="subcellular location">
    <subcellularLocation>
        <location evidence="1">Nucleus</location>
    </subcellularLocation>
</comment>
<reference evidence="3 4" key="1">
    <citation type="journal article" date="2019" name="Commun. Biol.">
        <title>The bagworm genome reveals a unique fibroin gene that provides high tensile strength.</title>
        <authorList>
            <person name="Kono N."/>
            <person name="Nakamura H."/>
            <person name="Ohtoshi R."/>
            <person name="Tomita M."/>
            <person name="Numata K."/>
            <person name="Arakawa K."/>
        </authorList>
    </citation>
    <scope>NUCLEOTIDE SEQUENCE [LARGE SCALE GENOMIC DNA]</scope>
</reference>
<dbReference type="GO" id="GO:0005634">
    <property type="term" value="C:nucleus"/>
    <property type="evidence" value="ECO:0007669"/>
    <property type="project" value="UniProtKB-SubCell"/>
</dbReference>
<dbReference type="AlphaFoldDB" id="A0A4C1UI15"/>